<dbReference type="Proteomes" id="UP001352852">
    <property type="component" value="Unassembled WGS sequence"/>
</dbReference>
<name>A0ABU7F394_9TELE</name>
<evidence type="ECO:0000313" key="5">
    <source>
        <dbReference type="EMBL" id="MED6293083.1"/>
    </source>
</evidence>
<proteinExistence type="predicted"/>
<reference evidence="5 6" key="1">
    <citation type="submission" date="2021-06" db="EMBL/GenBank/DDBJ databases">
        <authorList>
            <person name="Palmer J.M."/>
        </authorList>
    </citation>
    <scope>NUCLEOTIDE SEQUENCE [LARGE SCALE GENOMIC DNA]</scope>
    <source>
        <strain evidence="5 6">CL_MEX2019</strain>
        <tissue evidence="5">Muscle</tissue>
    </source>
</reference>
<feature type="chain" id="PRO_5047338336" evidence="4">
    <location>
        <begin position="25"/>
        <end position="540"/>
    </location>
</feature>
<dbReference type="PANTHER" id="PTHR24369">
    <property type="entry name" value="ANTIGEN BSP, PUTATIVE-RELATED"/>
    <property type="match status" value="1"/>
</dbReference>
<keyword evidence="1" id="KW-0433">Leucine-rich repeat</keyword>
<protein>
    <submittedName>
        <fullName evidence="5">Uncharacterized protein</fullName>
    </submittedName>
</protein>
<dbReference type="PROSITE" id="PS51450">
    <property type="entry name" value="LRR"/>
    <property type="match status" value="3"/>
</dbReference>
<keyword evidence="6" id="KW-1185">Reference proteome</keyword>
<feature type="region of interest" description="Disordered" evidence="3">
    <location>
        <begin position="436"/>
        <end position="474"/>
    </location>
</feature>
<dbReference type="PANTHER" id="PTHR24369:SF211">
    <property type="entry name" value="LEUCINE-RICH REPEAT-CONTAINING PROTEIN 15-LIKE"/>
    <property type="match status" value="1"/>
</dbReference>
<keyword evidence="4" id="KW-0732">Signal</keyword>
<evidence type="ECO:0000256" key="1">
    <source>
        <dbReference type="ARBA" id="ARBA00022614"/>
    </source>
</evidence>
<keyword evidence="2" id="KW-0677">Repeat</keyword>
<dbReference type="InterPro" id="IPR032675">
    <property type="entry name" value="LRR_dom_sf"/>
</dbReference>
<dbReference type="InterPro" id="IPR050541">
    <property type="entry name" value="LRR_TM_domain-containing"/>
</dbReference>
<comment type="caution">
    <text evidence="5">The sequence shown here is derived from an EMBL/GenBank/DDBJ whole genome shotgun (WGS) entry which is preliminary data.</text>
</comment>
<evidence type="ECO:0000256" key="4">
    <source>
        <dbReference type="SAM" id="SignalP"/>
    </source>
</evidence>
<dbReference type="EMBL" id="JAHUTJ010074164">
    <property type="protein sequence ID" value="MED6293083.1"/>
    <property type="molecule type" value="Genomic_DNA"/>
</dbReference>
<evidence type="ECO:0000256" key="3">
    <source>
        <dbReference type="SAM" id="MobiDB-lite"/>
    </source>
</evidence>
<dbReference type="Pfam" id="PF13855">
    <property type="entry name" value="LRR_8"/>
    <property type="match status" value="1"/>
</dbReference>
<evidence type="ECO:0000313" key="6">
    <source>
        <dbReference type="Proteomes" id="UP001352852"/>
    </source>
</evidence>
<feature type="compositionally biased region" description="Basic and acidic residues" evidence="3">
    <location>
        <begin position="465"/>
        <end position="474"/>
    </location>
</feature>
<dbReference type="SUPFAM" id="SSF52058">
    <property type="entry name" value="L domain-like"/>
    <property type="match status" value="1"/>
</dbReference>
<feature type="region of interest" description="Disordered" evidence="3">
    <location>
        <begin position="520"/>
        <end position="540"/>
    </location>
</feature>
<organism evidence="5 6">
    <name type="scientific">Characodon lateralis</name>
    <dbReference type="NCBI Taxonomy" id="208331"/>
    <lineage>
        <taxon>Eukaryota</taxon>
        <taxon>Metazoa</taxon>
        <taxon>Chordata</taxon>
        <taxon>Craniata</taxon>
        <taxon>Vertebrata</taxon>
        <taxon>Euteleostomi</taxon>
        <taxon>Actinopterygii</taxon>
        <taxon>Neopterygii</taxon>
        <taxon>Teleostei</taxon>
        <taxon>Neoteleostei</taxon>
        <taxon>Acanthomorphata</taxon>
        <taxon>Ovalentaria</taxon>
        <taxon>Atherinomorphae</taxon>
        <taxon>Cyprinodontiformes</taxon>
        <taxon>Goodeidae</taxon>
        <taxon>Characodon</taxon>
    </lineage>
</organism>
<feature type="compositionally biased region" description="Low complexity" evidence="3">
    <location>
        <begin position="450"/>
        <end position="464"/>
    </location>
</feature>
<feature type="signal peptide" evidence="4">
    <location>
        <begin position="1"/>
        <end position="24"/>
    </location>
</feature>
<dbReference type="InterPro" id="IPR003591">
    <property type="entry name" value="Leu-rich_rpt_typical-subtyp"/>
</dbReference>
<gene>
    <name evidence="5" type="ORF">CHARACLAT_007187</name>
</gene>
<sequence>MAVHRWSFLAAVLLLASLDLWCSSSSPPCPKSCTCHRAPLLNCSSSGLSSVPQLILDSITELDLSHNFLSSVTFHQPHPNLMNLWLGNNSIPHLSLCIERTGKGRHLRLRSETGSGSRCLVWAPTLQLLSAERNQLEQLPEGLDAVESLQVLQLSFNRISSLELGILGNLHQLRELHLQHNLITHLHPQMFQNLDQLKVLDLSFNMLTNMQQLTYLTLGNIGADVRLGGNRWRCDCNMRSLRRQMAYGSTRGQQAGNIVCAFPSTVSGKDLLQLDEEDLKCLATENNLNLHQDVTVYSGAEILLSCSAQESEWWTHSGRASVNQHEARLLISDFSEGDTGLYRHYDNQAFSNAEEPEEIEPHRERRVTFSSVEFTEESNVQYYDTVANGDHESIRSNEVFEYQAAEVELHKHPEEKQRDDSISVDLAVERLRNMEFEHIPDPDELEERSLSSSSDSSQNASEADQTTRDHTMPKSLHLVEDSLQTRADLSIATETEISKTSMKGSKTLQEQLFSTLGVGAANAPSCKSSDPQAPAHPPTA</sequence>
<accession>A0ABU7F394</accession>
<dbReference type="Gene3D" id="3.80.10.10">
    <property type="entry name" value="Ribonuclease Inhibitor"/>
    <property type="match status" value="2"/>
</dbReference>
<dbReference type="InterPro" id="IPR001611">
    <property type="entry name" value="Leu-rich_rpt"/>
</dbReference>
<dbReference type="PRINTS" id="PR00019">
    <property type="entry name" value="LEURICHRPT"/>
</dbReference>
<dbReference type="SMART" id="SM00369">
    <property type="entry name" value="LRR_TYP"/>
    <property type="match status" value="4"/>
</dbReference>
<evidence type="ECO:0000256" key="2">
    <source>
        <dbReference type="ARBA" id="ARBA00022737"/>
    </source>
</evidence>